<evidence type="ECO:0000313" key="7">
    <source>
        <dbReference type="Proteomes" id="UP000799767"/>
    </source>
</evidence>
<dbReference type="AlphaFoldDB" id="A0A6A6PW24"/>
<dbReference type="InterPro" id="IPR011004">
    <property type="entry name" value="Trimer_LpxA-like_sf"/>
</dbReference>
<evidence type="ECO:0000256" key="2">
    <source>
        <dbReference type="ARBA" id="ARBA00022490"/>
    </source>
</evidence>
<dbReference type="InterPro" id="IPR047125">
    <property type="entry name" value="DCTN5"/>
</dbReference>
<dbReference type="PANTHER" id="PTHR46126:SF1">
    <property type="entry name" value="DYNACTIN SUBUNIT 5"/>
    <property type="match status" value="1"/>
</dbReference>
<keyword evidence="7" id="KW-1185">Reference proteome</keyword>
<comment type="subcellular location">
    <subcellularLocation>
        <location evidence="1">Cytoplasm</location>
        <location evidence="1">Cytoskeleton</location>
    </subcellularLocation>
</comment>
<dbReference type="PANTHER" id="PTHR46126">
    <property type="entry name" value="DYNACTIN SUBUNIT 5"/>
    <property type="match status" value="1"/>
</dbReference>
<protein>
    <recommendedName>
        <fullName evidence="5">Dynactin subunit 5</fullName>
    </recommendedName>
</protein>
<gene>
    <name evidence="6" type="ORF">BDY17DRAFT_322831</name>
</gene>
<organism evidence="6 7">
    <name type="scientific">Neohortaea acidophila</name>
    <dbReference type="NCBI Taxonomy" id="245834"/>
    <lineage>
        <taxon>Eukaryota</taxon>
        <taxon>Fungi</taxon>
        <taxon>Dikarya</taxon>
        <taxon>Ascomycota</taxon>
        <taxon>Pezizomycotina</taxon>
        <taxon>Dothideomycetes</taxon>
        <taxon>Dothideomycetidae</taxon>
        <taxon>Mycosphaerellales</taxon>
        <taxon>Teratosphaeriaceae</taxon>
        <taxon>Neohortaea</taxon>
    </lineage>
</organism>
<name>A0A6A6PW24_9PEZI</name>
<dbReference type="EMBL" id="MU001634">
    <property type="protein sequence ID" value="KAF2483941.1"/>
    <property type="molecule type" value="Genomic_DNA"/>
</dbReference>
<evidence type="ECO:0000313" key="6">
    <source>
        <dbReference type="EMBL" id="KAF2483941.1"/>
    </source>
</evidence>
<dbReference type="GO" id="GO:0005869">
    <property type="term" value="C:dynactin complex"/>
    <property type="evidence" value="ECO:0007669"/>
    <property type="project" value="TreeGrafter"/>
</dbReference>
<sequence>MSRSAPASRRTAKTEYIETDTGNKISRRAHIEGKQNIMLGGKTVIMSGVHLRGDLCRKPEPAADGEKEKTSVTAISIGRSTIIATNSIIRPPNRLHKGQMTYIPMRIGDNVFIGPNCHISSASISNHVHVGANSVLSSLCIIKEGSKVLPGTVVPPNMTIPAGRRWWGG</sequence>
<dbReference type="Gene3D" id="2.160.10.10">
    <property type="entry name" value="Hexapeptide repeat proteins"/>
    <property type="match status" value="1"/>
</dbReference>
<evidence type="ECO:0000256" key="1">
    <source>
        <dbReference type="ARBA" id="ARBA00004245"/>
    </source>
</evidence>
<dbReference type="OrthoDB" id="417208at2759"/>
<accession>A0A6A6PW24</accession>
<dbReference type="Pfam" id="PF21711">
    <property type="entry name" value="DCTN5"/>
    <property type="match status" value="2"/>
</dbReference>
<proteinExistence type="inferred from homology"/>
<dbReference type="SUPFAM" id="SSF51161">
    <property type="entry name" value="Trimeric LpxA-like enzymes"/>
    <property type="match status" value="1"/>
</dbReference>
<dbReference type="CDD" id="cd03359">
    <property type="entry name" value="LbH_Dynactin_5"/>
    <property type="match status" value="1"/>
</dbReference>
<evidence type="ECO:0000256" key="3">
    <source>
        <dbReference type="ARBA" id="ARBA00023212"/>
    </source>
</evidence>
<reference evidence="6" key="1">
    <citation type="journal article" date="2020" name="Stud. Mycol.">
        <title>101 Dothideomycetes genomes: a test case for predicting lifestyles and emergence of pathogens.</title>
        <authorList>
            <person name="Haridas S."/>
            <person name="Albert R."/>
            <person name="Binder M."/>
            <person name="Bloem J."/>
            <person name="Labutti K."/>
            <person name="Salamov A."/>
            <person name="Andreopoulos B."/>
            <person name="Baker S."/>
            <person name="Barry K."/>
            <person name="Bills G."/>
            <person name="Bluhm B."/>
            <person name="Cannon C."/>
            <person name="Castanera R."/>
            <person name="Culley D."/>
            <person name="Daum C."/>
            <person name="Ezra D."/>
            <person name="Gonzalez J."/>
            <person name="Henrissat B."/>
            <person name="Kuo A."/>
            <person name="Liang C."/>
            <person name="Lipzen A."/>
            <person name="Lutzoni F."/>
            <person name="Magnuson J."/>
            <person name="Mondo S."/>
            <person name="Nolan M."/>
            <person name="Ohm R."/>
            <person name="Pangilinan J."/>
            <person name="Park H.-J."/>
            <person name="Ramirez L."/>
            <person name="Alfaro M."/>
            <person name="Sun H."/>
            <person name="Tritt A."/>
            <person name="Yoshinaga Y."/>
            <person name="Zwiers L.-H."/>
            <person name="Turgeon B."/>
            <person name="Goodwin S."/>
            <person name="Spatafora J."/>
            <person name="Crous P."/>
            <person name="Grigoriev I."/>
        </authorList>
    </citation>
    <scope>NUCLEOTIDE SEQUENCE</scope>
    <source>
        <strain evidence="6">CBS 113389</strain>
    </source>
</reference>
<keyword evidence="3" id="KW-0206">Cytoskeleton</keyword>
<dbReference type="RefSeq" id="XP_033590511.1">
    <property type="nucleotide sequence ID" value="XM_033736886.1"/>
</dbReference>
<evidence type="ECO:0000256" key="5">
    <source>
        <dbReference type="ARBA" id="ARBA00034865"/>
    </source>
</evidence>
<dbReference type="Proteomes" id="UP000799767">
    <property type="component" value="Unassembled WGS sequence"/>
</dbReference>
<evidence type="ECO:0000256" key="4">
    <source>
        <dbReference type="ARBA" id="ARBA00034706"/>
    </source>
</evidence>
<dbReference type="GeneID" id="54477888"/>
<keyword evidence="2" id="KW-0963">Cytoplasm</keyword>
<comment type="similarity">
    <text evidence="4">Belongs to the dynactin subunits 5/6 family. Dynactin subunit 5 subfamily.</text>
</comment>